<feature type="chain" id="PRO_5043920798" evidence="1">
    <location>
        <begin position="26"/>
        <end position="174"/>
    </location>
</feature>
<accession>A0AAV2QX22</accession>
<evidence type="ECO:0000313" key="2">
    <source>
        <dbReference type="EMBL" id="CAL4099511.1"/>
    </source>
</evidence>
<name>A0AAV2QX22_MEGNR</name>
<evidence type="ECO:0000256" key="1">
    <source>
        <dbReference type="SAM" id="SignalP"/>
    </source>
</evidence>
<gene>
    <name evidence="2" type="ORF">MNOR_LOCUS16510</name>
</gene>
<sequence length="174" mass="19943">MMPTRRLISMFLLLAIALLAQHTKAEARYSPNNPEEVNIVEEDTKEIMIEDEDDDEEGEVDLEEEVFGTKVKRFAGINIINEFLEPIIVDPSEHVLRALSSPEEKNNALTLEKVKAMYREQQEKEAVAAAARNTRDIASINFAEMMARETRAKEQAEAQMEEEGLFDKVLKLFW</sequence>
<comment type="caution">
    <text evidence="2">The sequence shown here is derived from an EMBL/GenBank/DDBJ whole genome shotgun (WGS) entry which is preliminary data.</text>
</comment>
<dbReference type="EMBL" id="CAXKWB010010888">
    <property type="protein sequence ID" value="CAL4099511.1"/>
    <property type="molecule type" value="Genomic_DNA"/>
</dbReference>
<evidence type="ECO:0000313" key="3">
    <source>
        <dbReference type="Proteomes" id="UP001497623"/>
    </source>
</evidence>
<feature type="signal peptide" evidence="1">
    <location>
        <begin position="1"/>
        <end position="25"/>
    </location>
</feature>
<dbReference type="AlphaFoldDB" id="A0AAV2QX22"/>
<proteinExistence type="predicted"/>
<reference evidence="2 3" key="1">
    <citation type="submission" date="2024-05" db="EMBL/GenBank/DDBJ databases">
        <authorList>
            <person name="Wallberg A."/>
        </authorList>
    </citation>
    <scope>NUCLEOTIDE SEQUENCE [LARGE SCALE GENOMIC DNA]</scope>
</reference>
<organism evidence="2 3">
    <name type="scientific">Meganyctiphanes norvegica</name>
    <name type="common">Northern krill</name>
    <name type="synonym">Thysanopoda norvegica</name>
    <dbReference type="NCBI Taxonomy" id="48144"/>
    <lineage>
        <taxon>Eukaryota</taxon>
        <taxon>Metazoa</taxon>
        <taxon>Ecdysozoa</taxon>
        <taxon>Arthropoda</taxon>
        <taxon>Crustacea</taxon>
        <taxon>Multicrustacea</taxon>
        <taxon>Malacostraca</taxon>
        <taxon>Eumalacostraca</taxon>
        <taxon>Eucarida</taxon>
        <taxon>Euphausiacea</taxon>
        <taxon>Euphausiidae</taxon>
        <taxon>Meganyctiphanes</taxon>
    </lineage>
</organism>
<keyword evidence="1" id="KW-0732">Signal</keyword>
<dbReference type="Proteomes" id="UP001497623">
    <property type="component" value="Unassembled WGS sequence"/>
</dbReference>
<keyword evidence="3" id="KW-1185">Reference proteome</keyword>
<protein>
    <submittedName>
        <fullName evidence="2">Uncharacterized protein</fullName>
    </submittedName>
</protein>